<evidence type="ECO:0000256" key="1">
    <source>
        <dbReference type="ARBA" id="ARBA00004370"/>
    </source>
</evidence>
<dbReference type="PANTHER" id="PTHR23130:SF178">
    <property type="entry name" value="CYTOCHROME B561 AND DOMON DOMAIN-CONTAINING PROTEIN"/>
    <property type="match status" value="1"/>
</dbReference>
<dbReference type="EMBL" id="CAKOAT010166378">
    <property type="protein sequence ID" value="CAH8350410.1"/>
    <property type="molecule type" value="Genomic_DNA"/>
</dbReference>
<evidence type="ECO:0000313" key="10">
    <source>
        <dbReference type="Proteomes" id="UP001642260"/>
    </source>
</evidence>
<accession>A0ABC8K807</accession>
<evidence type="ECO:0000256" key="4">
    <source>
        <dbReference type="ARBA" id="ARBA00022982"/>
    </source>
</evidence>
<dbReference type="Proteomes" id="UP001642260">
    <property type="component" value="Unassembled WGS sequence"/>
</dbReference>
<dbReference type="GO" id="GO:0016020">
    <property type="term" value="C:membrane"/>
    <property type="evidence" value="ECO:0007669"/>
    <property type="project" value="UniProtKB-SubCell"/>
</dbReference>
<keyword evidence="6 7" id="KW-0472">Membrane</keyword>
<evidence type="ECO:0000259" key="8">
    <source>
        <dbReference type="PROSITE" id="PS50939"/>
    </source>
</evidence>
<protein>
    <recommendedName>
        <fullName evidence="8">Cytochrome b561 domain-containing protein</fullName>
    </recommendedName>
</protein>
<evidence type="ECO:0000256" key="3">
    <source>
        <dbReference type="ARBA" id="ARBA00022692"/>
    </source>
</evidence>
<gene>
    <name evidence="9" type="ORF">ERUC_LOCUS17997</name>
</gene>
<keyword evidence="4" id="KW-0249">Electron transport</keyword>
<reference evidence="9 10" key="1">
    <citation type="submission" date="2022-03" db="EMBL/GenBank/DDBJ databases">
        <authorList>
            <person name="Macdonald S."/>
            <person name="Ahmed S."/>
            <person name="Newling K."/>
        </authorList>
    </citation>
    <scope>NUCLEOTIDE SEQUENCE [LARGE SCALE GENOMIC DNA]</scope>
</reference>
<keyword evidence="10" id="KW-1185">Reference proteome</keyword>
<dbReference type="PANTHER" id="PTHR23130">
    <property type="entry name" value="CYTOCHROME B561 AND DOMON DOMAIN-CONTAINING PROTEIN"/>
    <property type="match status" value="1"/>
</dbReference>
<name>A0ABC8K807_ERUVS</name>
<dbReference type="CDD" id="cd08760">
    <property type="entry name" value="Cyt_b561_FRRS1_like"/>
    <property type="match status" value="1"/>
</dbReference>
<keyword evidence="2" id="KW-0813">Transport</keyword>
<organism evidence="9 10">
    <name type="scientific">Eruca vesicaria subsp. sativa</name>
    <name type="common">Garden rocket</name>
    <name type="synonym">Eruca sativa</name>
    <dbReference type="NCBI Taxonomy" id="29727"/>
    <lineage>
        <taxon>Eukaryota</taxon>
        <taxon>Viridiplantae</taxon>
        <taxon>Streptophyta</taxon>
        <taxon>Embryophyta</taxon>
        <taxon>Tracheophyta</taxon>
        <taxon>Spermatophyta</taxon>
        <taxon>Magnoliopsida</taxon>
        <taxon>eudicotyledons</taxon>
        <taxon>Gunneridae</taxon>
        <taxon>Pentapetalae</taxon>
        <taxon>rosids</taxon>
        <taxon>malvids</taxon>
        <taxon>Brassicales</taxon>
        <taxon>Brassicaceae</taxon>
        <taxon>Brassiceae</taxon>
        <taxon>Eruca</taxon>
    </lineage>
</organism>
<dbReference type="PROSITE" id="PS50939">
    <property type="entry name" value="CYTOCHROME_B561"/>
    <property type="match status" value="1"/>
</dbReference>
<evidence type="ECO:0000313" key="9">
    <source>
        <dbReference type="EMBL" id="CAH8350410.1"/>
    </source>
</evidence>
<keyword evidence="5 7" id="KW-1133">Transmembrane helix</keyword>
<comment type="subcellular location">
    <subcellularLocation>
        <location evidence="1">Membrane</location>
    </subcellularLocation>
</comment>
<feature type="domain" description="Cytochrome b561" evidence="8">
    <location>
        <begin position="1"/>
        <end position="75"/>
    </location>
</feature>
<evidence type="ECO:0000256" key="6">
    <source>
        <dbReference type="ARBA" id="ARBA00023136"/>
    </source>
</evidence>
<comment type="caution">
    <text evidence="9">The sequence shown here is derived from an EMBL/GenBank/DDBJ whole genome shotgun (WGS) entry which is preliminary data.</text>
</comment>
<evidence type="ECO:0000256" key="5">
    <source>
        <dbReference type="ARBA" id="ARBA00022989"/>
    </source>
</evidence>
<dbReference type="Gene3D" id="1.20.120.1770">
    <property type="match status" value="1"/>
</dbReference>
<dbReference type="AlphaFoldDB" id="A0ABC8K807"/>
<evidence type="ECO:0000256" key="2">
    <source>
        <dbReference type="ARBA" id="ARBA00022448"/>
    </source>
</evidence>
<evidence type="ECO:0000256" key="7">
    <source>
        <dbReference type="SAM" id="Phobius"/>
    </source>
</evidence>
<keyword evidence="3 7" id="KW-0812">Transmembrane</keyword>
<sequence length="75" mass="8542">MATLQIFAMLLRPRKDNKLRFFWNSYHHGVGCSILILGVINVFKGLSIFNPKHTYKTAYIVVIATLEASLCSEKL</sequence>
<proteinExistence type="predicted"/>
<feature type="transmembrane region" description="Helical" evidence="7">
    <location>
        <begin position="21"/>
        <end position="43"/>
    </location>
</feature>
<dbReference type="InterPro" id="IPR006593">
    <property type="entry name" value="Cyt_b561/ferric_Rdtase_TM"/>
</dbReference>